<protein>
    <submittedName>
        <fullName evidence="1">946_t:CDS:1</fullName>
    </submittedName>
</protein>
<proteinExistence type="predicted"/>
<keyword evidence="2" id="KW-1185">Reference proteome</keyword>
<gene>
    <name evidence="1" type="ORF">GMARGA_LOCUS44778</name>
</gene>
<comment type="caution">
    <text evidence="1">The sequence shown here is derived from an EMBL/GenBank/DDBJ whole genome shotgun (WGS) entry which is preliminary data.</text>
</comment>
<name>A0ABN7XLQ1_GIGMA</name>
<feature type="non-terminal residue" evidence="1">
    <location>
        <position position="142"/>
    </location>
</feature>
<reference evidence="1 2" key="1">
    <citation type="submission" date="2021-06" db="EMBL/GenBank/DDBJ databases">
        <authorList>
            <person name="Kallberg Y."/>
            <person name="Tangrot J."/>
            <person name="Rosling A."/>
        </authorList>
    </citation>
    <scope>NUCLEOTIDE SEQUENCE [LARGE SCALE GENOMIC DNA]</scope>
    <source>
        <strain evidence="1 2">120-4 pot B 10/14</strain>
    </source>
</reference>
<feature type="non-terminal residue" evidence="1">
    <location>
        <position position="1"/>
    </location>
</feature>
<dbReference type="Proteomes" id="UP000789901">
    <property type="component" value="Unassembled WGS sequence"/>
</dbReference>
<dbReference type="EMBL" id="CAJVQB010154854">
    <property type="protein sequence ID" value="CAG8855957.1"/>
    <property type="molecule type" value="Genomic_DNA"/>
</dbReference>
<sequence length="142" mass="16705">SFIKSLPLMEITKDSLYNDLYSNWLSEEWINCFIDGDNIIEEISSQFVFEAGQVTYWNSRIIEHQLLPFKQPMDMKRQLNQGQLYTLLHLVRPVEGGSDTYFYVKKGNSGFRSPYTMRKINIDNKSFELLQQMIDKLASKHP</sequence>
<organism evidence="1 2">
    <name type="scientific">Gigaspora margarita</name>
    <dbReference type="NCBI Taxonomy" id="4874"/>
    <lineage>
        <taxon>Eukaryota</taxon>
        <taxon>Fungi</taxon>
        <taxon>Fungi incertae sedis</taxon>
        <taxon>Mucoromycota</taxon>
        <taxon>Glomeromycotina</taxon>
        <taxon>Glomeromycetes</taxon>
        <taxon>Diversisporales</taxon>
        <taxon>Gigasporaceae</taxon>
        <taxon>Gigaspora</taxon>
    </lineage>
</organism>
<evidence type="ECO:0000313" key="1">
    <source>
        <dbReference type="EMBL" id="CAG8855957.1"/>
    </source>
</evidence>
<accession>A0ABN7XLQ1</accession>
<evidence type="ECO:0000313" key="2">
    <source>
        <dbReference type="Proteomes" id="UP000789901"/>
    </source>
</evidence>